<proteinExistence type="predicted"/>
<dbReference type="Proteomes" id="UP000827092">
    <property type="component" value="Unassembled WGS sequence"/>
</dbReference>
<keyword evidence="3" id="KW-1185">Reference proteome</keyword>
<organism evidence="2 3">
    <name type="scientific">Oedothorax gibbosus</name>
    <dbReference type="NCBI Taxonomy" id="931172"/>
    <lineage>
        <taxon>Eukaryota</taxon>
        <taxon>Metazoa</taxon>
        <taxon>Ecdysozoa</taxon>
        <taxon>Arthropoda</taxon>
        <taxon>Chelicerata</taxon>
        <taxon>Arachnida</taxon>
        <taxon>Araneae</taxon>
        <taxon>Araneomorphae</taxon>
        <taxon>Entelegynae</taxon>
        <taxon>Araneoidea</taxon>
        <taxon>Linyphiidae</taxon>
        <taxon>Erigoninae</taxon>
        <taxon>Oedothorax</taxon>
    </lineage>
</organism>
<comment type="caution">
    <text evidence="2">The sequence shown here is derived from an EMBL/GenBank/DDBJ whole genome shotgun (WGS) entry which is preliminary data.</text>
</comment>
<protein>
    <submittedName>
        <fullName evidence="2">Uncharacterized protein</fullName>
    </submittedName>
</protein>
<evidence type="ECO:0000313" key="2">
    <source>
        <dbReference type="EMBL" id="KAG8192641.1"/>
    </source>
</evidence>
<evidence type="ECO:0000256" key="1">
    <source>
        <dbReference type="SAM" id="MobiDB-lite"/>
    </source>
</evidence>
<gene>
    <name evidence="2" type="ORF">JTE90_017203</name>
</gene>
<feature type="region of interest" description="Disordered" evidence="1">
    <location>
        <begin position="1"/>
        <end position="50"/>
    </location>
</feature>
<evidence type="ECO:0000313" key="3">
    <source>
        <dbReference type="Proteomes" id="UP000827092"/>
    </source>
</evidence>
<dbReference type="EMBL" id="JAFNEN010000137">
    <property type="protein sequence ID" value="KAG8192641.1"/>
    <property type="molecule type" value="Genomic_DNA"/>
</dbReference>
<reference evidence="2 3" key="1">
    <citation type="journal article" date="2022" name="Nat. Ecol. Evol.">
        <title>A masculinizing supergene underlies an exaggerated male reproductive morph in a spider.</title>
        <authorList>
            <person name="Hendrickx F."/>
            <person name="De Corte Z."/>
            <person name="Sonet G."/>
            <person name="Van Belleghem S.M."/>
            <person name="Kostlbacher S."/>
            <person name="Vangestel C."/>
        </authorList>
    </citation>
    <scope>NUCLEOTIDE SEQUENCE [LARGE SCALE GENOMIC DNA]</scope>
    <source>
        <strain evidence="2">W744_W776</strain>
    </source>
</reference>
<name>A0AAV6VAG9_9ARAC</name>
<sequence>MPTEGRPGMPVAEEGASCPPDIRPPREEPPPRPGEMPPGARLPLESAENKEGDVEMLEILEVAHGLSNLKIPIEILEGSQRA</sequence>
<dbReference type="AlphaFoldDB" id="A0AAV6VAG9"/>
<accession>A0AAV6VAG9</accession>